<accession>A0A3S4YKH5</accession>
<dbReference type="PANTHER" id="PTHR43515">
    <property type="entry name" value="THREONINE SYNTHASE-LIKE 1"/>
    <property type="match status" value="1"/>
</dbReference>
<comment type="similarity">
    <text evidence="2">Belongs to the threonine synthase family.</text>
</comment>
<evidence type="ECO:0000256" key="3">
    <source>
        <dbReference type="ARBA" id="ARBA00022898"/>
    </source>
</evidence>
<gene>
    <name evidence="8" type="primary">thrC</name>
    <name evidence="8" type="ORF">NCTC13079_00563</name>
</gene>
<dbReference type="OrthoDB" id="9763107at2"/>
<name>A0A3S4YKH5_9FIRM</name>
<dbReference type="GO" id="GO:0004795">
    <property type="term" value="F:threonine synthase activity"/>
    <property type="evidence" value="ECO:0007669"/>
    <property type="project" value="UniProtKB-UniRule"/>
</dbReference>
<feature type="domain" description="Tryptophan synthase beta chain-like PALP" evidence="6">
    <location>
        <begin position="98"/>
        <end position="398"/>
    </location>
</feature>
<evidence type="ECO:0000259" key="6">
    <source>
        <dbReference type="Pfam" id="PF00291"/>
    </source>
</evidence>
<proteinExistence type="inferred from homology"/>
<organism evidence="8 9">
    <name type="scientific">Aedoeadaptatus ivorii</name>
    <dbReference type="NCBI Taxonomy" id="54006"/>
    <lineage>
        <taxon>Bacteria</taxon>
        <taxon>Bacillati</taxon>
        <taxon>Bacillota</taxon>
        <taxon>Tissierellia</taxon>
        <taxon>Tissierellales</taxon>
        <taxon>Peptoniphilaceae</taxon>
        <taxon>Aedoeadaptatus</taxon>
    </lineage>
</organism>
<dbReference type="InterPro" id="IPR004450">
    <property type="entry name" value="Thr_synthase-like"/>
</dbReference>
<dbReference type="Proteomes" id="UP000269544">
    <property type="component" value="Chromosome"/>
</dbReference>
<dbReference type="Pfam" id="PF14821">
    <property type="entry name" value="Thr_synth_N"/>
    <property type="match status" value="1"/>
</dbReference>
<dbReference type="Gene3D" id="3.40.50.1100">
    <property type="match status" value="2"/>
</dbReference>
<feature type="modified residue" description="N6-(pyridoxal phosphate)lysine" evidence="5">
    <location>
        <position position="107"/>
    </location>
</feature>
<evidence type="ECO:0000256" key="4">
    <source>
        <dbReference type="NCBIfam" id="TIGR00260"/>
    </source>
</evidence>
<dbReference type="AlphaFoldDB" id="A0A3S4YKH5"/>
<dbReference type="Gene3D" id="3.90.1380.10">
    <property type="entry name" value="Threonine synthase, N-terminal domain"/>
    <property type="match status" value="1"/>
</dbReference>
<dbReference type="KEGG" id="piv:NCTC13079_00563"/>
<dbReference type="CDD" id="cd01560">
    <property type="entry name" value="Thr-synth_2"/>
    <property type="match status" value="1"/>
</dbReference>
<evidence type="ECO:0000313" key="9">
    <source>
        <dbReference type="Proteomes" id="UP000269544"/>
    </source>
</evidence>
<dbReference type="EMBL" id="LR134523">
    <property type="protein sequence ID" value="VEJ35199.1"/>
    <property type="molecule type" value="Genomic_DNA"/>
</dbReference>
<dbReference type="InterPro" id="IPR001926">
    <property type="entry name" value="TrpB-like_PALP"/>
</dbReference>
<dbReference type="PANTHER" id="PTHR43515:SF1">
    <property type="entry name" value="THREONINE SYNTHASE-LIKE 1"/>
    <property type="match status" value="1"/>
</dbReference>
<dbReference type="InterPro" id="IPR037158">
    <property type="entry name" value="Thr_synth_N_sf"/>
</dbReference>
<keyword evidence="3 5" id="KW-0663">Pyridoxal phosphate</keyword>
<dbReference type="EC" id="4.2.3.1" evidence="4"/>
<protein>
    <recommendedName>
        <fullName evidence="4">Threonine synthase</fullName>
        <ecNumber evidence="4">4.2.3.1</ecNumber>
    </recommendedName>
</protein>
<comment type="cofactor">
    <cofactor evidence="1 5">
        <name>pyridoxal 5'-phosphate</name>
        <dbReference type="ChEBI" id="CHEBI:597326"/>
    </cofactor>
</comment>
<sequence>MQYYSTRDRSQIADEKEAIFRGPAPDGGLYVPETLPKFSYADFLDAPYPALAAAVLAQFFPAFDYDALSFWTQAAYGDFRTPGVVGFCDLGECTVAELFHGPTAAFKDFALQMLPRLMSASAEGRRVRILTATSGDTGKAALAGFQDVENTDIFVFYPAGGVSPMQMRQMATQQGKNVHVYAVRGNFDDAQRTVKEIFADEGIRRRGEEAGIAFSSANSINIGRLVPQIVYYIYSYLELVRRGTIEMGEKVDVAVPTGNFGNILAAMYAKEMSLPIGDFICASNRNNVLTDFIRTGVYDANRPFYKTTSPSMDILVASNIERYLHRILGRDYKIRERIDALKEAGKYSVPIDAIRRSKLVGYWSGDAEAEARIREVFERDGYLMDPHTAVAYDGMKKHGAARHVLVMATASPYKFPDTVARALGIDEDDERAQLEKIEALSGVPIPAPLAAVFDLPLRFEDTIDVEEMRTVVQEGFYD</sequence>
<keyword evidence="9" id="KW-1185">Reference proteome</keyword>
<dbReference type="SUPFAM" id="SSF53686">
    <property type="entry name" value="Tryptophan synthase beta subunit-like PLP-dependent enzymes"/>
    <property type="match status" value="1"/>
</dbReference>
<dbReference type="GO" id="GO:0009088">
    <property type="term" value="P:threonine biosynthetic process"/>
    <property type="evidence" value="ECO:0007669"/>
    <property type="project" value="UniProtKB-UniRule"/>
</dbReference>
<evidence type="ECO:0000256" key="2">
    <source>
        <dbReference type="ARBA" id="ARBA00005517"/>
    </source>
</evidence>
<evidence type="ECO:0000259" key="7">
    <source>
        <dbReference type="Pfam" id="PF14821"/>
    </source>
</evidence>
<dbReference type="RefSeq" id="WP_126465025.1">
    <property type="nucleotide sequence ID" value="NZ_LR134523.1"/>
</dbReference>
<dbReference type="NCBIfam" id="TIGR00260">
    <property type="entry name" value="thrC"/>
    <property type="match status" value="1"/>
</dbReference>
<dbReference type="Pfam" id="PF00291">
    <property type="entry name" value="PALP"/>
    <property type="match status" value="1"/>
</dbReference>
<dbReference type="GO" id="GO:0005737">
    <property type="term" value="C:cytoplasm"/>
    <property type="evidence" value="ECO:0007669"/>
    <property type="project" value="TreeGrafter"/>
</dbReference>
<keyword evidence="8" id="KW-0456">Lyase</keyword>
<dbReference type="InterPro" id="IPR036052">
    <property type="entry name" value="TrpB-like_PALP_sf"/>
</dbReference>
<evidence type="ECO:0000256" key="1">
    <source>
        <dbReference type="ARBA" id="ARBA00001933"/>
    </source>
</evidence>
<feature type="domain" description="Threonine synthase N-terminal" evidence="7">
    <location>
        <begin position="2"/>
        <end position="76"/>
    </location>
</feature>
<evidence type="ECO:0000313" key="8">
    <source>
        <dbReference type="EMBL" id="VEJ35199.1"/>
    </source>
</evidence>
<reference evidence="8 9" key="1">
    <citation type="submission" date="2018-12" db="EMBL/GenBank/DDBJ databases">
        <authorList>
            <consortium name="Pathogen Informatics"/>
        </authorList>
    </citation>
    <scope>NUCLEOTIDE SEQUENCE [LARGE SCALE GENOMIC DNA]</scope>
    <source>
        <strain evidence="8 9">NCTC13079</strain>
    </source>
</reference>
<evidence type="ECO:0000256" key="5">
    <source>
        <dbReference type="PIRSR" id="PIRSR604450-51"/>
    </source>
</evidence>
<dbReference type="InterPro" id="IPR029144">
    <property type="entry name" value="Thr_synth_N"/>
</dbReference>